<evidence type="ECO:0000313" key="4">
    <source>
        <dbReference type="Proteomes" id="UP000070700"/>
    </source>
</evidence>
<dbReference type="InterPro" id="IPR056632">
    <property type="entry name" value="DUF7730"/>
</dbReference>
<evidence type="ECO:0000256" key="1">
    <source>
        <dbReference type="SAM" id="Phobius"/>
    </source>
</evidence>
<evidence type="ECO:0000259" key="2">
    <source>
        <dbReference type="Pfam" id="PF24864"/>
    </source>
</evidence>
<feature type="domain" description="DUF7730" evidence="2">
    <location>
        <begin position="123"/>
        <end position="260"/>
    </location>
</feature>
<keyword evidence="4" id="KW-1185">Reference proteome</keyword>
<dbReference type="Proteomes" id="UP000070700">
    <property type="component" value="Unassembled WGS sequence"/>
</dbReference>
<dbReference type="EMBL" id="KQ947420">
    <property type="protein sequence ID" value="KUJ14462.1"/>
    <property type="molecule type" value="Genomic_DNA"/>
</dbReference>
<dbReference type="PANTHER" id="PTHR38790">
    <property type="entry name" value="2EXR DOMAIN-CONTAINING PROTEIN-RELATED"/>
    <property type="match status" value="1"/>
</dbReference>
<proteinExistence type="predicted"/>
<evidence type="ECO:0000313" key="3">
    <source>
        <dbReference type="EMBL" id="KUJ14462.1"/>
    </source>
</evidence>
<keyword evidence="1" id="KW-0472">Membrane</keyword>
<reference evidence="3 4" key="1">
    <citation type="submission" date="2015-10" db="EMBL/GenBank/DDBJ databases">
        <title>Full genome of DAOMC 229536 Phialocephala scopiformis, a fungal endophyte of spruce producing the potent anti-insectan compound rugulosin.</title>
        <authorList>
            <consortium name="DOE Joint Genome Institute"/>
            <person name="Walker A.K."/>
            <person name="Frasz S.L."/>
            <person name="Seifert K.A."/>
            <person name="Miller J.D."/>
            <person name="Mondo S.J."/>
            <person name="Labutti K."/>
            <person name="Lipzen A."/>
            <person name="Dockter R."/>
            <person name="Kennedy M."/>
            <person name="Grigoriev I.V."/>
            <person name="Spatafora J.W."/>
        </authorList>
    </citation>
    <scope>NUCLEOTIDE SEQUENCE [LARGE SCALE GENOMIC DNA]</scope>
    <source>
        <strain evidence="3 4">CBS 120377</strain>
    </source>
</reference>
<name>A0A194X3R8_MOLSC</name>
<dbReference type="Pfam" id="PF24864">
    <property type="entry name" value="DUF7730"/>
    <property type="match status" value="1"/>
</dbReference>
<organism evidence="3 4">
    <name type="scientific">Mollisia scopiformis</name>
    <name type="common">Conifer needle endophyte fungus</name>
    <name type="synonym">Phialocephala scopiformis</name>
    <dbReference type="NCBI Taxonomy" id="149040"/>
    <lineage>
        <taxon>Eukaryota</taxon>
        <taxon>Fungi</taxon>
        <taxon>Dikarya</taxon>
        <taxon>Ascomycota</taxon>
        <taxon>Pezizomycotina</taxon>
        <taxon>Leotiomycetes</taxon>
        <taxon>Helotiales</taxon>
        <taxon>Mollisiaceae</taxon>
        <taxon>Mollisia</taxon>
    </lineage>
</organism>
<accession>A0A194X3R8</accession>
<gene>
    <name evidence="3" type="ORF">LY89DRAFT_686934</name>
</gene>
<dbReference type="RefSeq" id="XP_018068817.1">
    <property type="nucleotide sequence ID" value="XM_018215396.1"/>
</dbReference>
<dbReference type="GeneID" id="28825122"/>
<keyword evidence="1" id="KW-0812">Transmembrane</keyword>
<dbReference type="OrthoDB" id="4757095at2759"/>
<dbReference type="InParanoid" id="A0A194X3R8"/>
<feature type="transmembrane region" description="Helical" evidence="1">
    <location>
        <begin position="26"/>
        <end position="47"/>
    </location>
</feature>
<sequence length="360" mass="41939">MRNNAGLLPDLIPCLPNRIISKIPGAVLAVYFIVTLPIYCVAAWFVLTFRSCLEPWMKARACRAEKERQKTETKIAIMSHTPKILGPRRGRALSIGRPETPTKIEVTPEVGAPTNIWKTTVDEQENCRLFKLPFELRRQIFEEVLGGYMIHIFFMENYLPMSHSRCKSEREGKCACQVFGKGQWKAYQPRTRKQKGAVDQWGQCELLALSKTCRRIYSETIEILYGCNTFDFNSIIEVFRFSLTVLPERMQLMKDVRWKYIGIYDGINPRYMSHKRFAYPRIGNGDERICKKMPWLGCRRSDEEDEEEDCSCLTCWTPVETPDVEQQQLVIYNWLMRLAEEREAEKILEESPRSSGTFDD</sequence>
<keyword evidence="1" id="KW-1133">Transmembrane helix</keyword>
<dbReference type="AlphaFoldDB" id="A0A194X3R8"/>
<dbReference type="KEGG" id="psco:LY89DRAFT_686934"/>
<protein>
    <recommendedName>
        <fullName evidence="2">DUF7730 domain-containing protein</fullName>
    </recommendedName>
</protein>